<evidence type="ECO:0000313" key="2">
    <source>
        <dbReference type="EMBL" id="KKL81469.1"/>
    </source>
</evidence>
<gene>
    <name evidence="2" type="ORF">LCGC14_1994440</name>
</gene>
<feature type="region of interest" description="Disordered" evidence="1">
    <location>
        <begin position="85"/>
        <end position="126"/>
    </location>
</feature>
<organism evidence="2">
    <name type="scientific">marine sediment metagenome</name>
    <dbReference type="NCBI Taxonomy" id="412755"/>
    <lineage>
        <taxon>unclassified sequences</taxon>
        <taxon>metagenomes</taxon>
        <taxon>ecological metagenomes</taxon>
    </lineage>
</organism>
<dbReference type="EMBL" id="LAZR01022552">
    <property type="protein sequence ID" value="KKL81469.1"/>
    <property type="molecule type" value="Genomic_DNA"/>
</dbReference>
<proteinExistence type="predicted"/>
<sequence length="198" mass="20643">MVGHGLALFLGQDEPVAEPDGDGLDEPGVQRDLHPTVRAGGDFARAPHHVGRVEGRVQHGPATRGPRHGALAARRADAQKAGRILERLVDPGSLDPGDRDGARGQPADPAPSELQVQRRRGDLPVLDGPSVEVEQVVVFVALDADPAVAAGVEVYLFRVGTDTDVGGDGEFRGSGCGNGGGEQNDRGRELMHVGVSHS</sequence>
<name>A0A0F9F4W2_9ZZZZ</name>
<accession>A0A0F9F4W2</accession>
<comment type="caution">
    <text evidence="2">The sequence shown here is derived from an EMBL/GenBank/DDBJ whole genome shotgun (WGS) entry which is preliminary data.</text>
</comment>
<feature type="compositionally biased region" description="Gly residues" evidence="1">
    <location>
        <begin position="168"/>
        <end position="182"/>
    </location>
</feature>
<protein>
    <submittedName>
        <fullName evidence="2">Uncharacterized protein</fullName>
    </submittedName>
</protein>
<reference evidence="2" key="1">
    <citation type="journal article" date="2015" name="Nature">
        <title>Complex archaea that bridge the gap between prokaryotes and eukaryotes.</title>
        <authorList>
            <person name="Spang A."/>
            <person name="Saw J.H."/>
            <person name="Jorgensen S.L."/>
            <person name="Zaremba-Niedzwiedzka K."/>
            <person name="Martijn J."/>
            <person name="Lind A.E."/>
            <person name="van Eijk R."/>
            <person name="Schleper C."/>
            <person name="Guy L."/>
            <person name="Ettema T.J."/>
        </authorList>
    </citation>
    <scope>NUCLEOTIDE SEQUENCE</scope>
</reference>
<feature type="non-terminal residue" evidence="2">
    <location>
        <position position="198"/>
    </location>
</feature>
<evidence type="ECO:0000256" key="1">
    <source>
        <dbReference type="SAM" id="MobiDB-lite"/>
    </source>
</evidence>
<dbReference type="AlphaFoldDB" id="A0A0F9F4W2"/>
<feature type="region of interest" description="Disordered" evidence="1">
    <location>
        <begin position="1"/>
        <end position="70"/>
    </location>
</feature>
<feature type="region of interest" description="Disordered" evidence="1">
    <location>
        <begin position="168"/>
        <end position="198"/>
    </location>
</feature>
<feature type="compositionally biased region" description="Acidic residues" evidence="1">
    <location>
        <begin position="15"/>
        <end position="25"/>
    </location>
</feature>